<evidence type="ECO:0000313" key="1">
    <source>
        <dbReference type="EMBL" id="KAL3658150.1"/>
    </source>
</evidence>
<evidence type="ECO:0008006" key="3">
    <source>
        <dbReference type="Google" id="ProtNLM"/>
    </source>
</evidence>
<gene>
    <name evidence="1" type="ORF">V7S43_016781</name>
</gene>
<comment type="caution">
    <text evidence="1">The sequence shown here is derived from an EMBL/GenBank/DDBJ whole genome shotgun (WGS) entry which is preliminary data.</text>
</comment>
<dbReference type="Proteomes" id="UP001632037">
    <property type="component" value="Unassembled WGS sequence"/>
</dbReference>
<keyword evidence="2" id="KW-1185">Reference proteome</keyword>
<accession>A0ABD3EYK6</accession>
<sequence length="162" mass="18213">MARFTLSDTASAARKVSRQFDSTLQTDCTMHALNLCIGYGIGLKENVRNEYVLDPSTKLPVKKKVLVTKRGAFPEGGKLIRKLRALNNFFASSRSAEIIARLKQVQKFHQLHELAAMVDIDVRVASTIKLFRGSIVNYAAFQAFVSKRIGERCTRFRVYLAS</sequence>
<protein>
    <recommendedName>
        <fullName evidence="3">DUF659 domain-containing protein</fullName>
    </recommendedName>
</protein>
<evidence type="ECO:0000313" key="2">
    <source>
        <dbReference type="Proteomes" id="UP001632037"/>
    </source>
</evidence>
<dbReference type="AlphaFoldDB" id="A0ABD3EYK6"/>
<proteinExistence type="predicted"/>
<reference evidence="1 2" key="1">
    <citation type="submission" date="2024-09" db="EMBL/GenBank/DDBJ databases">
        <title>Genome sequencing and assembly of Phytophthora oleae, isolate VK10A, causative agent of rot of olive drupes.</title>
        <authorList>
            <person name="Conti Taguali S."/>
            <person name="Riolo M."/>
            <person name="La Spada F."/>
            <person name="Cacciola S.O."/>
            <person name="Dionisio G."/>
        </authorList>
    </citation>
    <scope>NUCLEOTIDE SEQUENCE [LARGE SCALE GENOMIC DNA]</scope>
    <source>
        <strain evidence="1 2">VK10A</strain>
    </source>
</reference>
<organism evidence="1 2">
    <name type="scientific">Phytophthora oleae</name>
    <dbReference type="NCBI Taxonomy" id="2107226"/>
    <lineage>
        <taxon>Eukaryota</taxon>
        <taxon>Sar</taxon>
        <taxon>Stramenopiles</taxon>
        <taxon>Oomycota</taxon>
        <taxon>Peronosporomycetes</taxon>
        <taxon>Peronosporales</taxon>
        <taxon>Peronosporaceae</taxon>
        <taxon>Phytophthora</taxon>
    </lineage>
</organism>
<dbReference type="EMBL" id="JBIMZQ010000056">
    <property type="protein sequence ID" value="KAL3658150.1"/>
    <property type="molecule type" value="Genomic_DNA"/>
</dbReference>
<name>A0ABD3EYK6_9STRA</name>